<comment type="caution">
    <text evidence="1">The sequence shown here is derived from an EMBL/GenBank/DDBJ whole genome shotgun (WGS) entry which is preliminary data.</text>
</comment>
<organism evidence="1 2">
    <name type="scientific">Aureococcus anophagefferens</name>
    <name type="common">Harmful bloom alga</name>
    <dbReference type="NCBI Taxonomy" id="44056"/>
    <lineage>
        <taxon>Eukaryota</taxon>
        <taxon>Sar</taxon>
        <taxon>Stramenopiles</taxon>
        <taxon>Ochrophyta</taxon>
        <taxon>Pelagophyceae</taxon>
        <taxon>Pelagomonadales</taxon>
        <taxon>Pelagomonadaceae</taxon>
        <taxon>Aureococcus</taxon>
    </lineage>
</organism>
<evidence type="ECO:0008006" key="3">
    <source>
        <dbReference type="Google" id="ProtNLM"/>
    </source>
</evidence>
<evidence type="ECO:0000313" key="1">
    <source>
        <dbReference type="EMBL" id="KAK7230294.1"/>
    </source>
</evidence>
<sequence length="198" mass="21897">MSEYADVVTRARKGKAGEALVALGEKEKEDDDGSSMLTKYLTKIKILMGLYQIIGSTQWSLPQGRRESFVVKQQRNSMILQAQEQMRLAEVQAALLEHRDKASGEAVAHVSFLVEEYEPRCYLFSVFECVRRIALTGGLTIFSDGGAQIAMGLLIAMLSHGEVAQTQLVFIFFGSLLLYIEANTDGERGYANDLFGAC</sequence>
<gene>
    <name evidence="1" type="ORF">SO694_00181029</name>
</gene>
<dbReference type="Proteomes" id="UP001363151">
    <property type="component" value="Unassembled WGS sequence"/>
</dbReference>
<accession>A0ABR1FGC9</accession>
<protein>
    <recommendedName>
        <fullName evidence="3">Rab-GAP TBC domain-containing protein</fullName>
    </recommendedName>
</protein>
<reference evidence="1 2" key="1">
    <citation type="submission" date="2024-03" db="EMBL/GenBank/DDBJ databases">
        <title>Aureococcus anophagefferens CCMP1851 and Kratosvirus quantuckense: Draft genome of a second virus-susceptible host strain in the model system.</title>
        <authorList>
            <person name="Chase E."/>
            <person name="Truchon A.R."/>
            <person name="Schepens W."/>
            <person name="Wilhelm S.W."/>
        </authorList>
    </citation>
    <scope>NUCLEOTIDE SEQUENCE [LARGE SCALE GENOMIC DNA]</scope>
    <source>
        <strain evidence="1 2">CCMP1851</strain>
    </source>
</reference>
<dbReference type="EMBL" id="JBBJCI010000438">
    <property type="protein sequence ID" value="KAK7230294.1"/>
    <property type="molecule type" value="Genomic_DNA"/>
</dbReference>
<keyword evidence="2" id="KW-1185">Reference proteome</keyword>
<evidence type="ECO:0000313" key="2">
    <source>
        <dbReference type="Proteomes" id="UP001363151"/>
    </source>
</evidence>
<name>A0ABR1FGC9_AURAN</name>
<proteinExistence type="predicted"/>